<dbReference type="InterPro" id="IPR013341">
    <property type="entry name" value="Mandelate_racemase_N_dom"/>
</dbReference>
<dbReference type="Proteomes" id="UP000184073">
    <property type="component" value="Unassembled WGS sequence"/>
</dbReference>
<dbReference type="InterPro" id="IPR029017">
    <property type="entry name" value="Enolase-like_N"/>
</dbReference>
<dbReference type="SFLD" id="SFLDS00001">
    <property type="entry name" value="Enolase"/>
    <property type="match status" value="1"/>
</dbReference>
<comment type="cofactor">
    <cofactor evidence="1">
        <name>Mg(2+)</name>
        <dbReference type="ChEBI" id="CHEBI:18420"/>
    </cofactor>
</comment>
<dbReference type="SUPFAM" id="SSF51604">
    <property type="entry name" value="Enolase C-terminal domain-like"/>
    <property type="match status" value="1"/>
</dbReference>
<dbReference type="OrthoDB" id="2579025at2759"/>
<dbReference type="InterPro" id="IPR013342">
    <property type="entry name" value="Mandelate_racemase_C"/>
</dbReference>
<dbReference type="CDD" id="cd03316">
    <property type="entry name" value="MR_like"/>
    <property type="match status" value="1"/>
</dbReference>
<dbReference type="Gene3D" id="3.20.20.120">
    <property type="entry name" value="Enolase-like C-terminal domain"/>
    <property type="match status" value="1"/>
</dbReference>
<keyword evidence="2" id="KW-0456">Lyase</keyword>
<dbReference type="PANTHER" id="PTHR48080">
    <property type="entry name" value="D-GALACTONATE DEHYDRATASE-RELATED"/>
    <property type="match status" value="1"/>
</dbReference>
<evidence type="ECO:0000259" key="3">
    <source>
        <dbReference type="SMART" id="SM00922"/>
    </source>
</evidence>
<proteinExistence type="predicted"/>
<keyword evidence="5" id="KW-1185">Reference proteome</keyword>
<dbReference type="AlphaFoldDB" id="A0A1L9PPG5"/>
<evidence type="ECO:0000313" key="5">
    <source>
        <dbReference type="Proteomes" id="UP000184073"/>
    </source>
</evidence>
<name>A0A1L9PPG5_ASPVE</name>
<dbReference type="RefSeq" id="XP_040669179.1">
    <property type="nucleotide sequence ID" value="XM_040817614.1"/>
</dbReference>
<feature type="domain" description="Mandelate racemase/muconate lactonizing enzyme C-terminal" evidence="3">
    <location>
        <begin position="149"/>
        <end position="269"/>
    </location>
</feature>
<gene>
    <name evidence="4" type="ORF">ASPVEDRAFT_84864</name>
</gene>
<dbReference type="InterPro" id="IPR034593">
    <property type="entry name" value="DgoD-like"/>
</dbReference>
<dbReference type="SMART" id="SM00922">
    <property type="entry name" value="MR_MLE"/>
    <property type="match status" value="1"/>
</dbReference>
<evidence type="ECO:0000256" key="1">
    <source>
        <dbReference type="ARBA" id="ARBA00001946"/>
    </source>
</evidence>
<reference evidence="5" key="1">
    <citation type="journal article" date="2017" name="Genome Biol.">
        <title>Comparative genomics reveals high biological diversity and specific adaptations in the industrially and medically important fungal genus Aspergillus.</title>
        <authorList>
            <person name="de Vries R.P."/>
            <person name="Riley R."/>
            <person name="Wiebenga A."/>
            <person name="Aguilar-Osorio G."/>
            <person name="Amillis S."/>
            <person name="Uchima C.A."/>
            <person name="Anderluh G."/>
            <person name="Asadollahi M."/>
            <person name="Askin M."/>
            <person name="Barry K."/>
            <person name="Battaglia E."/>
            <person name="Bayram O."/>
            <person name="Benocci T."/>
            <person name="Braus-Stromeyer S.A."/>
            <person name="Caldana C."/>
            <person name="Canovas D."/>
            <person name="Cerqueira G.C."/>
            <person name="Chen F."/>
            <person name="Chen W."/>
            <person name="Choi C."/>
            <person name="Clum A."/>
            <person name="Dos Santos R.A."/>
            <person name="Damasio A.R."/>
            <person name="Diallinas G."/>
            <person name="Emri T."/>
            <person name="Fekete E."/>
            <person name="Flipphi M."/>
            <person name="Freyberg S."/>
            <person name="Gallo A."/>
            <person name="Gournas C."/>
            <person name="Habgood R."/>
            <person name="Hainaut M."/>
            <person name="Harispe M.L."/>
            <person name="Henrissat B."/>
            <person name="Hilden K.S."/>
            <person name="Hope R."/>
            <person name="Hossain A."/>
            <person name="Karabika E."/>
            <person name="Karaffa L."/>
            <person name="Karanyi Z."/>
            <person name="Krasevec N."/>
            <person name="Kuo A."/>
            <person name="Kusch H."/>
            <person name="LaButti K."/>
            <person name="Lagendijk E.L."/>
            <person name="Lapidus A."/>
            <person name="Levasseur A."/>
            <person name="Lindquist E."/>
            <person name="Lipzen A."/>
            <person name="Logrieco A.F."/>
            <person name="MacCabe A."/>
            <person name="Maekelae M.R."/>
            <person name="Malavazi I."/>
            <person name="Melin P."/>
            <person name="Meyer V."/>
            <person name="Mielnichuk N."/>
            <person name="Miskei M."/>
            <person name="Molnar A.P."/>
            <person name="Mule G."/>
            <person name="Ngan C.Y."/>
            <person name="Orejas M."/>
            <person name="Orosz E."/>
            <person name="Ouedraogo J.P."/>
            <person name="Overkamp K.M."/>
            <person name="Park H.-S."/>
            <person name="Perrone G."/>
            <person name="Piumi F."/>
            <person name="Punt P.J."/>
            <person name="Ram A.F."/>
            <person name="Ramon A."/>
            <person name="Rauscher S."/>
            <person name="Record E."/>
            <person name="Riano-Pachon D.M."/>
            <person name="Robert V."/>
            <person name="Roehrig J."/>
            <person name="Ruller R."/>
            <person name="Salamov A."/>
            <person name="Salih N.S."/>
            <person name="Samson R.A."/>
            <person name="Sandor E."/>
            <person name="Sanguinetti M."/>
            <person name="Schuetze T."/>
            <person name="Sepcic K."/>
            <person name="Shelest E."/>
            <person name="Sherlock G."/>
            <person name="Sophianopoulou V."/>
            <person name="Squina F.M."/>
            <person name="Sun H."/>
            <person name="Susca A."/>
            <person name="Todd R.B."/>
            <person name="Tsang A."/>
            <person name="Unkles S.E."/>
            <person name="van de Wiele N."/>
            <person name="van Rossen-Uffink D."/>
            <person name="Oliveira J.V."/>
            <person name="Vesth T.C."/>
            <person name="Visser J."/>
            <person name="Yu J.-H."/>
            <person name="Zhou M."/>
            <person name="Andersen M.R."/>
            <person name="Archer D.B."/>
            <person name="Baker S.E."/>
            <person name="Benoit I."/>
            <person name="Brakhage A.A."/>
            <person name="Braus G.H."/>
            <person name="Fischer R."/>
            <person name="Frisvad J.C."/>
            <person name="Goldman G.H."/>
            <person name="Houbraken J."/>
            <person name="Oakley B."/>
            <person name="Pocsi I."/>
            <person name="Scazzocchio C."/>
            <person name="Seiboth B."/>
            <person name="vanKuyk P.A."/>
            <person name="Wortman J."/>
            <person name="Dyer P.S."/>
            <person name="Grigoriev I.V."/>
        </authorList>
    </citation>
    <scope>NUCLEOTIDE SEQUENCE [LARGE SCALE GENOMIC DNA]</scope>
    <source>
        <strain evidence="5">CBS 583.65</strain>
    </source>
</reference>
<dbReference type="Gene3D" id="3.30.390.10">
    <property type="entry name" value="Enolase-like, N-terminal domain"/>
    <property type="match status" value="1"/>
</dbReference>
<protein>
    <recommendedName>
        <fullName evidence="3">Mandelate racemase/muconate lactonizing enzyme C-terminal domain-containing protein</fullName>
    </recommendedName>
</protein>
<dbReference type="InterPro" id="IPR029065">
    <property type="entry name" value="Enolase_C-like"/>
</dbReference>
<dbReference type="Pfam" id="PF02746">
    <property type="entry name" value="MR_MLE_N"/>
    <property type="match status" value="1"/>
</dbReference>
<evidence type="ECO:0000256" key="2">
    <source>
        <dbReference type="ARBA" id="ARBA00023239"/>
    </source>
</evidence>
<dbReference type="GeneID" id="63733125"/>
<organism evidence="4 5">
    <name type="scientific">Aspergillus versicolor CBS 583.65</name>
    <dbReference type="NCBI Taxonomy" id="1036611"/>
    <lineage>
        <taxon>Eukaryota</taxon>
        <taxon>Fungi</taxon>
        <taxon>Dikarya</taxon>
        <taxon>Ascomycota</taxon>
        <taxon>Pezizomycotina</taxon>
        <taxon>Eurotiomycetes</taxon>
        <taxon>Eurotiomycetidae</taxon>
        <taxon>Eurotiales</taxon>
        <taxon>Aspergillaceae</taxon>
        <taxon>Aspergillus</taxon>
        <taxon>Aspergillus subgen. Nidulantes</taxon>
    </lineage>
</organism>
<sequence>MKVTKIEIFDCELSRLDPTMFSFNPVLVRLHTDEGITGLGEVGLAFGAGAKAAVGILRDLAQFVLGQDPMNVEAVWESMFRRSYWGTGGGPVVYGGISAYDIALWDIRGKKLNAPIYQLLGGKTNTDLRCYASQIQFGWGDKYTLANEPSQYAAAAKLAVAEGYTAIKVDPLEVRRDGTVVHRQVLEPHYFGLLRHDNIQMAVERVAAIRHAVGPDVDIIVELHSILGTNSAIQFARAMEPYNILFMEEPINPLSAKNMTKVAEKSPVPVATGERTYTRWGFREMLENQALAVVQPDVCLVGGITEAKKICDLANLYDATVQVHVCGAPVSTAAALHIEAVIPNFIIHEHNTIALKECVKELCVNDYQPSNGRFQIPDAPGLGQDLNEEIAMQYLAHTIE</sequence>
<dbReference type="SUPFAM" id="SSF54826">
    <property type="entry name" value="Enolase N-terminal domain-like"/>
    <property type="match status" value="1"/>
</dbReference>
<dbReference type="GO" id="GO:0016829">
    <property type="term" value="F:lyase activity"/>
    <property type="evidence" value="ECO:0007669"/>
    <property type="project" value="UniProtKB-KW"/>
</dbReference>
<dbReference type="Pfam" id="PF13378">
    <property type="entry name" value="MR_MLE_C"/>
    <property type="match status" value="1"/>
</dbReference>
<dbReference type="STRING" id="1036611.A0A1L9PPG5"/>
<dbReference type="InterPro" id="IPR036849">
    <property type="entry name" value="Enolase-like_C_sf"/>
</dbReference>
<dbReference type="VEuPathDB" id="FungiDB:ASPVEDRAFT_84864"/>
<accession>A0A1L9PPG5</accession>
<dbReference type="SFLD" id="SFLDG00179">
    <property type="entry name" value="mandelate_racemase"/>
    <property type="match status" value="1"/>
</dbReference>
<dbReference type="PANTHER" id="PTHR48080:SF2">
    <property type="entry name" value="D-GALACTONATE DEHYDRATASE"/>
    <property type="match status" value="1"/>
</dbReference>
<evidence type="ECO:0000313" key="4">
    <source>
        <dbReference type="EMBL" id="OJJ03417.1"/>
    </source>
</evidence>
<dbReference type="EMBL" id="KV878130">
    <property type="protein sequence ID" value="OJJ03417.1"/>
    <property type="molecule type" value="Genomic_DNA"/>
</dbReference>